<dbReference type="SUPFAM" id="SSF53448">
    <property type="entry name" value="Nucleotide-diphospho-sugar transferases"/>
    <property type="match status" value="1"/>
</dbReference>
<proteinExistence type="predicted"/>
<dbReference type="AlphaFoldDB" id="A0A059FF58"/>
<dbReference type="PATRIC" id="fig|1280952.3.peg.1630"/>
<evidence type="ECO:0000313" key="2">
    <source>
        <dbReference type="Proteomes" id="UP000024816"/>
    </source>
</evidence>
<evidence type="ECO:0000313" key="1">
    <source>
        <dbReference type="EMBL" id="KCZ89264.1"/>
    </source>
</evidence>
<keyword evidence="2" id="KW-1185">Reference proteome</keyword>
<dbReference type="InterPro" id="IPR029044">
    <property type="entry name" value="Nucleotide-diphossugar_trans"/>
</dbReference>
<dbReference type="OrthoDB" id="9787738at2"/>
<dbReference type="RefSeq" id="WP_051597505.1">
    <property type="nucleotide sequence ID" value="NZ_ARYJ01000004.1"/>
</dbReference>
<comment type="caution">
    <text evidence="1">The sequence shown here is derived from an EMBL/GenBank/DDBJ whole genome shotgun (WGS) entry which is preliminary data.</text>
</comment>
<dbReference type="Gene3D" id="3.90.550.10">
    <property type="entry name" value="Spore Coat Polysaccharide Biosynthesis Protein SpsA, Chain A"/>
    <property type="match status" value="1"/>
</dbReference>
<dbReference type="STRING" id="1280952.HJA_08202"/>
<reference evidence="1 2" key="1">
    <citation type="journal article" date="2014" name="Antonie Van Leeuwenhoek">
        <title>Hyphomonas beringensis sp. nov. and Hyphomonas chukchiensis sp. nov., isolated from surface seawater of the Bering Sea and Chukchi Sea.</title>
        <authorList>
            <person name="Li C."/>
            <person name="Lai Q."/>
            <person name="Li G."/>
            <person name="Dong C."/>
            <person name="Wang J."/>
            <person name="Liao Y."/>
            <person name="Shao Z."/>
        </authorList>
    </citation>
    <scope>NUCLEOTIDE SEQUENCE [LARGE SCALE GENOMIC DNA]</scope>
    <source>
        <strain evidence="1 2">VP2</strain>
    </source>
</reference>
<name>A0A059FF58_9PROT</name>
<dbReference type="EMBL" id="ARYJ01000004">
    <property type="protein sequence ID" value="KCZ89264.1"/>
    <property type="molecule type" value="Genomic_DNA"/>
</dbReference>
<sequence length="419" mass="46904">MKTGCFTICSRNYLAYALTLRDSVLEAEPGLDFKIFLADEPVSEKTPEGVEIIPVSDLGAEEMRDMAFRYTVIEFNTAVKPFCFDYMFDKGGYDAVIYLDPDIRLFGPMQQVHTALAAGASAVLTPHICKPLPEADAPLELDLMRSGTFNLGFAAFANTSETRTFITWWKNKLREYCRVDLQNGLFVDQRFVDFAPSFLEHLTVLRDPGYNVAYWNFANRPVEKTADGWTAAGSPLVFFHFSGVAPGDTSIFSKHQSRFDATNIGDAAELLRDYLDRLAANNHARWTTIPYGFGHFKTGEPIIDPMRQGPPANPADPFVAPNHTYWNAPSERVEQTPGTCITRLMLAIHEARPDLRQAFPLSTAAGRRDFHAWFVAHGAREYRIDENTLGAALSESAIRAQTIARHFARLRLAMSKTKG</sequence>
<dbReference type="eggNOG" id="COG0438">
    <property type="taxonomic scope" value="Bacteria"/>
</dbReference>
<organism evidence="1 2">
    <name type="scientific">Hyphomonas jannaschiana VP2</name>
    <dbReference type="NCBI Taxonomy" id="1280952"/>
    <lineage>
        <taxon>Bacteria</taxon>
        <taxon>Pseudomonadati</taxon>
        <taxon>Pseudomonadota</taxon>
        <taxon>Alphaproteobacteria</taxon>
        <taxon>Hyphomonadales</taxon>
        <taxon>Hyphomonadaceae</taxon>
        <taxon>Hyphomonas</taxon>
    </lineage>
</organism>
<dbReference type="Proteomes" id="UP000024816">
    <property type="component" value="Unassembled WGS sequence"/>
</dbReference>
<accession>A0A059FF58</accession>
<gene>
    <name evidence="1" type="ORF">HJA_08202</name>
</gene>
<protein>
    <submittedName>
        <fullName evidence="1">Uncharacterized protein</fullName>
    </submittedName>
</protein>